<keyword evidence="4 7" id="KW-0808">Transferase</keyword>
<reference evidence="7" key="1">
    <citation type="submission" date="2013-08" db="EMBL/GenBank/DDBJ databases">
        <authorList>
            <person name="Mendez C."/>
            <person name="Richter M."/>
            <person name="Ferrer M."/>
            <person name="Sanchez J."/>
        </authorList>
    </citation>
    <scope>NUCLEOTIDE SEQUENCE</scope>
</reference>
<keyword evidence="2" id="KW-1003">Cell membrane</keyword>
<comment type="subcellular location">
    <subcellularLocation>
        <location evidence="1">Cell inner membrane</location>
    </subcellularLocation>
</comment>
<dbReference type="EMBL" id="AUZX01004997">
    <property type="protein sequence ID" value="EQD69442.1"/>
    <property type="molecule type" value="Genomic_DNA"/>
</dbReference>
<dbReference type="GO" id="GO:0016746">
    <property type="term" value="F:acyltransferase activity"/>
    <property type="evidence" value="ECO:0007669"/>
    <property type="project" value="UniProtKB-KW"/>
</dbReference>
<evidence type="ECO:0000256" key="4">
    <source>
        <dbReference type="ARBA" id="ARBA00022679"/>
    </source>
</evidence>
<proteinExistence type="predicted"/>
<keyword evidence="6 7" id="KW-0012">Acyltransferase</keyword>
<evidence type="ECO:0000256" key="5">
    <source>
        <dbReference type="ARBA" id="ARBA00023136"/>
    </source>
</evidence>
<evidence type="ECO:0000256" key="6">
    <source>
        <dbReference type="ARBA" id="ARBA00023315"/>
    </source>
</evidence>
<keyword evidence="5" id="KW-0472">Membrane</keyword>
<reference evidence="7" key="2">
    <citation type="journal article" date="2014" name="ISME J.">
        <title>Microbial stratification in low pH oxic and suboxic macroscopic growths along an acid mine drainage.</title>
        <authorList>
            <person name="Mendez-Garcia C."/>
            <person name="Mesa V."/>
            <person name="Sprenger R.R."/>
            <person name="Richter M."/>
            <person name="Diez M.S."/>
            <person name="Solano J."/>
            <person name="Bargiela R."/>
            <person name="Golyshina O.V."/>
            <person name="Manteca A."/>
            <person name="Ramos J.L."/>
            <person name="Gallego J.R."/>
            <person name="Llorente I."/>
            <person name="Martins Dos Santos V.A."/>
            <person name="Jensen O.N."/>
            <person name="Pelaez A.I."/>
            <person name="Sanchez J."/>
            <person name="Ferrer M."/>
        </authorList>
    </citation>
    <scope>NUCLEOTIDE SEQUENCE</scope>
</reference>
<dbReference type="GO" id="GO:0005886">
    <property type="term" value="C:plasma membrane"/>
    <property type="evidence" value="ECO:0007669"/>
    <property type="project" value="UniProtKB-SubCell"/>
</dbReference>
<dbReference type="Pfam" id="PF03279">
    <property type="entry name" value="Lip_A_acyltrans"/>
    <property type="match status" value="1"/>
</dbReference>
<gene>
    <name evidence="7" type="ORF">B1A_06912</name>
</gene>
<dbReference type="GO" id="GO:0008610">
    <property type="term" value="P:lipid biosynthetic process"/>
    <property type="evidence" value="ECO:0007669"/>
    <property type="project" value="UniProtKB-ARBA"/>
</dbReference>
<organism evidence="7">
    <name type="scientific">mine drainage metagenome</name>
    <dbReference type="NCBI Taxonomy" id="410659"/>
    <lineage>
        <taxon>unclassified sequences</taxon>
        <taxon>metagenomes</taxon>
        <taxon>ecological metagenomes</taxon>
    </lineage>
</organism>
<evidence type="ECO:0000256" key="2">
    <source>
        <dbReference type="ARBA" id="ARBA00022475"/>
    </source>
</evidence>
<protein>
    <submittedName>
        <fullName evidence="7">Lipid A biosynthesis lauroyl acyltransferase</fullName>
    </submittedName>
</protein>
<dbReference type="PANTHER" id="PTHR30606">
    <property type="entry name" value="LIPID A BIOSYNTHESIS LAUROYL ACYLTRANSFERASE"/>
    <property type="match status" value="1"/>
</dbReference>
<name>T1BIG0_9ZZZZ</name>
<evidence type="ECO:0000313" key="7">
    <source>
        <dbReference type="EMBL" id="EQD69442.1"/>
    </source>
</evidence>
<evidence type="ECO:0000256" key="1">
    <source>
        <dbReference type="ARBA" id="ARBA00004533"/>
    </source>
</evidence>
<feature type="non-terminal residue" evidence="7">
    <location>
        <position position="1"/>
    </location>
</feature>
<dbReference type="InterPro" id="IPR004960">
    <property type="entry name" value="LipA_acyltrans"/>
</dbReference>
<sequence>AVKDGKLVALVSDRDLSGSGVVVDFFHERVRMPSGASVLSLRTKSPIFPAAVYQTPNGGHHVVFLDPIFPADSVGSSVAEKVVYMTQLVTSALETLIAEKPTQWHVLQPLSIERD</sequence>
<comment type="caution">
    <text evidence="7">The sequence shown here is derived from an EMBL/GenBank/DDBJ whole genome shotgun (WGS) entry which is preliminary data.</text>
</comment>
<dbReference type="GO" id="GO:1901137">
    <property type="term" value="P:carbohydrate derivative biosynthetic process"/>
    <property type="evidence" value="ECO:0007669"/>
    <property type="project" value="UniProtKB-ARBA"/>
</dbReference>
<evidence type="ECO:0000256" key="3">
    <source>
        <dbReference type="ARBA" id="ARBA00022519"/>
    </source>
</evidence>
<accession>T1BIG0</accession>
<dbReference type="AlphaFoldDB" id="T1BIG0"/>
<keyword evidence="3" id="KW-0997">Cell inner membrane</keyword>
<dbReference type="PANTHER" id="PTHR30606:SF10">
    <property type="entry name" value="PHOSPHATIDYLINOSITOL MANNOSIDE ACYLTRANSFERASE"/>
    <property type="match status" value="1"/>
</dbReference>